<evidence type="ECO:0000256" key="1">
    <source>
        <dbReference type="SAM" id="MobiDB-lite"/>
    </source>
</evidence>
<keyword evidence="3" id="KW-1185">Reference proteome</keyword>
<dbReference type="Proteomes" id="UP000291084">
    <property type="component" value="Chromosome 2"/>
</dbReference>
<gene>
    <name evidence="2" type="primary">Vigan.02G139100</name>
    <name evidence="2" type="ORF">VIGAN_02139100</name>
</gene>
<evidence type="ECO:0000313" key="3">
    <source>
        <dbReference type="Proteomes" id="UP000291084"/>
    </source>
</evidence>
<feature type="compositionally biased region" description="Basic and acidic residues" evidence="1">
    <location>
        <begin position="24"/>
        <end position="37"/>
    </location>
</feature>
<evidence type="ECO:0000313" key="2">
    <source>
        <dbReference type="EMBL" id="BAT78680.1"/>
    </source>
</evidence>
<dbReference type="AlphaFoldDB" id="A0A0S3RDA7"/>
<organism evidence="2 3">
    <name type="scientific">Vigna angularis var. angularis</name>
    <dbReference type="NCBI Taxonomy" id="157739"/>
    <lineage>
        <taxon>Eukaryota</taxon>
        <taxon>Viridiplantae</taxon>
        <taxon>Streptophyta</taxon>
        <taxon>Embryophyta</taxon>
        <taxon>Tracheophyta</taxon>
        <taxon>Spermatophyta</taxon>
        <taxon>Magnoliopsida</taxon>
        <taxon>eudicotyledons</taxon>
        <taxon>Gunneridae</taxon>
        <taxon>Pentapetalae</taxon>
        <taxon>rosids</taxon>
        <taxon>fabids</taxon>
        <taxon>Fabales</taxon>
        <taxon>Fabaceae</taxon>
        <taxon>Papilionoideae</taxon>
        <taxon>50 kb inversion clade</taxon>
        <taxon>NPAAA clade</taxon>
        <taxon>indigoferoid/millettioid clade</taxon>
        <taxon>Phaseoleae</taxon>
        <taxon>Vigna</taxon>
    </lineage>
</organism>
<sequence>MVGMEGHGSKHDQQTFNVSLDMHQQGDSKCFDDDGRPKRTGGYMRMMEIGVMNEVDESICDDVAESKNE</sequence>
<protein>
    <submittedName>
        <fullName evidence="2">Uncharacterized protein</fullName>
    </submittedName>
</protein>
<feature type="region of interest" description="Disordered" evidence="1">
    <location>
        <begin position="22"/>
        <end position="41"/>
    </location>
</feature>
<name>A0A0S3RDA7_PHAAN</name>
<proteinExistence type="predicted"/>
<accession>A0A0S3RDA7</accession>
<reference evidence="2 3" key="1">
    <citation type="journal article" date="2015" name="Sci. Rep.">
        <title>The power of single molecule real-time sequencing technology in the de novo assembly of a eukaryotic genome.</title>
        <authorList>
            <person name="Sakai H."/>
            <person name="Naito K."/>
            <person name="Ogiso-Tanaka E."/>
            <person name="Takahashi Y."/>
            <person name="Iseki K."/>
            <person name="Muto C."/>
            <person name="Satou K."/>
            <person name="Teruya K."/>
            <person name="Shiroma A."/>
            <person name="Shimoji M."/>
            <person name="Hirano T."/>
            <person name="Itoh T."/>
            <person name="Kaga A."/>
            <person name="Tomooka N."/>
        </authorList>
    </citation>
    <scope>NUCLEOTIDE SEQUENCE [LARGE SCALE GENOMIC DNA]</scope>
    <source>
        <strain evidence="3">cv. Shumari</strain>
    </source>
</reference>
<dbReference type="EMBL" id="AP015035">
    <property type="protein sequence ID" value="BAT78680.1"/>
    <property type="molecule type" value="Genomic_DNA"/>
</dbReference>